<reference evidence="2" key="1">
    <citation type="journal article" date="2014" name="Int. J. Syst. Evol. Microbiol.">
        <title>Complete genome sequence of Corynebacterium casei LMG S-19264T (=DSM 44701T), isolated from a smear-ripened cheese.</title>
        <authorList>
            <consortium name="US DOE Joint Genome Institute (JGI-PGF)"/>
            <person name="Walter F."/>
            <person name="Albersmeier A."/>
            <person name="Kalinowski J."/>
            <person name="Ruckert C."/>
        </authorList>
    </citation>
    <scope>NUCLEOTIDE SEQUENCE</scope>
    <source>
        <strain evidence="2">JCM 4122</strain>
    </source>
</reference>
<feature type="compositionally biased region" description="Polar residues" evidence="1">
    <location>
        <begin position="153"/>
        <end position="169"/>
    </location>
</feature>
<sequence length="169" mass="18326">MLTVPASFGADQTVRVLLRVARTHVGACRTDVGADPQEVSSDPVETAGRARQHGRRGAAGFGAVEIEPHTADQALHPILPQTCIRACLTDLRTDETRIDAGRQLFSRLARGHGRGMAAEYRRHPGIHENHPLRTALSMRLPMTGAVMRKESKTLNPPSASQTPIGPTMR</sequence>
<name>A0A919BBY5_STRFL</name>
<evidence type="ECO:0000313" key="2">
    <source>
        <dbReference type="EMBL" id="GHF78130.1"/>
    </source>
</evidence>
<accession>A0A919BBY5</accession>
<dbReference type="AlphaFoldDB" id="A0A919BBY5"/>
<comment type="caution">
    <text evidence="2">The sequence shown here is derived from an EMBL/GenBank/DDBJ whole genome shotgun (WGS) entry which is preliminary data.</text>
</comment>
<reference evidence="2" key="2">
    <citation type="submission" date="2020-09" db="EMBL/GenBank/DDBJ databases">
        <authorList>
            <person name="Sun Q."/>
            <person name="Ohkuma M."/>
        </authorList>
    </citation>
    <scope>NUCLEOTIDE SEQUENCE</scope>
    <source>
        <strain evidence="2">JCM 4122</strain>
    </source>
</reference>
<keyword evidence="3" id="KW-1185">Reference proteome</keyword>
<dbReference type="Proteomes" id="UP000632849">
    <property type="component" value="Unassembled WGS sequence"/>
</dbReference>
<organism evidence="2 3">
    <name type="scientific">Streptomyces filamentosus</name>
    <name type="common">Streptomyces roseosporus</name>
    <dbReference type="NCBI Taxonomy" id="67294"/>
    <lineage>
        <taxon>Bacteria</taxon>
        <taxon>Bacillati</taxon>
        <taxon>Actinomycetota</taxon>
        <taxon>Actinomycetes</taxon>
        <taxon>Kitasatosporales</taxon>
        <taxon>Streptomycetaceae</taxon>
        <taxon>Streptomyces</taxon>
    </lineage>
</organism>
<proteinExistence type="predicted"/>
<feature type="region of interest" description="Disordered" evidence="1">
    <location>
        <begin position="32"/>
        <end position="56"/>
    </location>
</feature>
<evidence type="ECO:0000313" key="3">
    <source>
        <dbReference type="Proteomes" id="UP000632849"/>
    </source>
</evidence>
<feature type="region of interest" description="Disordered" evidence="1">
    <location>
        <begin position="147"/>
        <end position="169"/>
    </location>
</feature>
<gene>
    <name evidence="2" type="ORF">GCM10017667_01870</name>
</gene>
<dbReference type="EMBL" id="BNBE01000001">
    <property type="protein sequence ID" value="GHF78130.1"/>
    <property type="molecule type" value="Genomic_DNA"/>
</dbReference>
<evidence type="ECO:0000256" key="1">
    <source>
        <dbReference type="SAM" id="MobiDB-lite"/>
    </source>
</evidence>
<protein>
    <submittedName>
        <fullName evidence="2">Uncharacterized protein</fullName>
    </submittedName>
</protein>